<dbReference type="Proteomes" id="UP000477083">
    <property type="component" value="Unassembled WGS sequence"/>
</dbReference>
<gene>
    <name evidence="6" type="ORF">GS660_06425</name>
</gene>
<dbReference type="InterPro" id="IPR003439">
    <property type="entry name" value="ABC_transporter-like_ATP-bd"/>
</dbReference>
<feature type="domain" description="ABC transporter" evidence="5">
    <location>
        <begin position="5"/>
        <end position="231"/>
    </location>
</feature>
<keyword evidence="4 6" id="KW-0067">ATP-binding</keyword>
<dbReference type="PANTHER" id="PTHR43553:SF24">
    <property type="entry name" value="ENERGY-COUPLING FACTOR TRANSPORTER ATP-BINDING PROTEIN ECFA1"/>
    <property type="match status" value="1"/>
</dbReference>
<dbReference type="OrthoDB" id="9782163at2"/>
<dbReference type="Gene3D" id="3.40.50.300">
    <property type="entry name" value="P-loop containing nucleotide triphosphate hydrolases"/>
    <property type="match status" value="1"/>
</dbReference>
<evidence type="ECO:0000313" key="7">
    <source>
        <dbReference type="Proteomes" id="UP000477083"/>
    </source>
</evidence>
<evidence type="ECO:0000256" key="3">
    <source>
        <dbReference type="ARBA" id="ARBA00022741"/>
    </source>
</evidence>
<dbReference type="EMBL" id="WWNR01000003">
    <property type="protein sequence ID" value="MZQ88729.1"/>
    <property type="molecule type" value="Genomic_DNA"/>
</dbReference>
<reference evidence="6 7" key="1">
    <citation type="submission" date="2020-01" db="EMBL/GenBank/DDBJ databases">
        <title>Frigidibacter albus SP32T (=CGMCC 1.13995T).</title>
        <authorList>
            <person name="Liao X."/>
        </authorList>
    </citation>
    <scope>NUCLEOTIDE SEQUENCE [LARGE SCALE GENOMIC DNA]</scope>
    <source>
        <strain evidence="6 7">SP32</strain>
    </source>
</reference>
<dbReference type="SMART" id="SM00382">
    <property type="entry name" value="AAA"/>
    <property type="match status" value="1"/>
</dbReference>
<dbReference type="GO" id="GO:0005524">
    <property type="term" value="F:ATP binding"/>
    <property type="evidence" value="ECO:0007669"/>
    <property type="project" value="UniProtKB-KW"/>
</dbReference>
<dbReference type="AlphaFoldDB" id="A0A6L8VHD0"/>
<dbReference type="PROSITE" id="PS00211">
    <property type="entry name" value="ABC_TRANSPORTER_1"/>
    <property type="match status" value="1"/>
</dbReference>
<dbReference type="SUPFAM" id="SSF52540">
    <property type="entry name" value="P-loop containing nucleoside triphosphate hydrolases"/>
    <property type="match status" value="1"/>
</dbReference>
<name>A0A6L8VHD0_9RHOB</name>
<comment type="caution">
    <text evidence="6">The sequence shown here is derived from an EMBL/GenBank/DDBJ whole genome shotgun (WGS) entry which is preliminary data.</text>
</comment>
<dbReference type="GO" id="GO:0016887">
    <property type="term" value="F:ATP hydrolysis activity"/>
    <property type="evidence" value="ECO:0007669"/>
    <property type="project" value="InterPro"/>
</dbReference>
<proteinExistence type="inferred from homology"/>
<dbReference type="CDD" id="cd03225">
    <property type="entry name" value="ABC_cobalt_CbiO_domain1"/>
    <property type="match status" value="1"/>
</dbReference>
<evidence type="ECO:0000256" key="2">
    <source>
        <dbReference type="ARBA" id="ARBA00022448"/>
    </source>
</evidence>
<evidence type="ECO:0000256" key="1">
    <source>
        <dbReference type="ARBA" id="ARBA00005417"/>
    </source>
</evidence>
<keyword evidence="7" id="KW-1185">Reference proteome</keyword>
<accession>A0A6L8VHD0</accession>
<comment type="similarity">
    <text evidence="1">Belongs to the ABC transporter superfamily.</text>
</comment>
<evidence type="ECO:0000256" key="4">
    <source>
        <dbReference type="ARBA" id="ARBA00022840"/>
    </source>
</evidence>
<evidence type="ECO:0000313" key="6">
    <source>
        <dbReference type="EMBL" id="MZQ88729.1"/>
    </source>
</evidence>
<dbReference type="PANTHER" id="PTHR43553">
    <property type="entry name" value="HEAVY METAL TRANSPORTER"/>
    <property type="match status" value="1"/>
</dbReference>
<dbReference type="Pfam" id="PF00005">
    <property type="entry name" value="ABC_tran"/>
    <property type="match status" value="1"/>
</dbReference>
<dbReference type="GO" id="GO:0042626">
    <property type="term" value="F:ATPase-coupled transmembrane transporter activity"/>
    <property type="evidence" value="ECO:0007669"/>
    <property type="project" value="TreeGrafter"/>
</dbReference>
<dbReference type="InterPro" id="IPR050095">
    <property type="entry name" value="ECF_ABC_transporter_ATP-bd"/>
</dbReference>
<dbReference type="InterPro" id="IPR017871">
    <property type="entry name" value="ABC_transporter-like_CS"/>
</dbReference>
<keyword evidence="3" id="KW-0547">Nucleotide-binding</keyword>
<dbReference type="RefSeq" id="WP_161344608.1">
    <property type="nucleotide sequence ID" value="NZ_BMGW01000003.1"/>
</dbReference>
<sequence length="235" mass="25079">MDTGAELQDVALVREGRPVFAGLSLRLGERRIGLVGRNGSGKSTLLRLLAGLQAPDSGTVRVGGADVARDRRAAIREVGILFQNPDHQIIFPTVEEELAFGLEQLGQPRGEARAAVAALLAVQGLTAWMGRSTASLSQGQRQLLCLLAVLAMRPGLVLLDEPYTGLDLPTALRLQRRLAGLEQQVILATHQPETLTGFDRVIWLEAGQVMSDGAAGPVLEAYRAEMERLAGDAGC</sequence>
<dbReference type="PROSITE" id="PS50893">
    <property type="entry name" value="ABC_TRANSPORTER_2"/>
    <property type="match status" value="1"/>
</dbReference>
<dbReference type="InterPro" id="IPR027417">
    <property type="entry name" value="P-loop_NTPase"/>
</dbReference>
<organism evidence="6 7">
    <name type="scientific">Frigidibacter albus</name>
    <dbReference type="NCBI Taxonomy" id="1465486"/>
    <lineage>
        <taxon>Bacteria</taxon>
        <taxon>Pseudomonadati</taxon>
        <taxon>Pseudomonadota</taxon>
        <taxon>Alphaproteobacteria</taxon>
        <taxon>Rhodobacterales</taxon>
        <taxon>Paracoccaceae</taxon>
        <taxon>Frigidibacter</taxon>
    </lineage>
</organism>
<protein>
    <submittedName>
        <fullName evidence="6">ATP-binding cassette domain-containing protein</fullName>
    </submittedName>
</protein>
<evidence type="ECO:0000259" key="5">
    <source>
        <dbReference type="PROSITE" id="PS50893"/>
    </source>
</evidence>
<dbReference type="InterPro" id="IPR015856">
    <property type="entry name" value="ABC_transpr_CbiO/EcfA_su"/>
</dbReference>
<dbReference type="InterPro" id="IPR003593">
    <property type="entry name" value="AAA+_ATPase"/>
</dbReference>
<dbReference type="GO" id="GO:0043190">
    <property type="term" value="C:ATP-binding cassette (ABC) transporter complex"/>
    <property type="evidence" value="ECO:0007669"/>
    <property type="project" value="TreeGrafter"/>
</dbReference>
<keyword evidence="2" id="KW-0813">Transport</keyword>